<dbReference type="GO" id="GO:0004821">
    <property type="term" value="F:histidine-tRNA ligase activity"/>
    <property type="evidence" value="ECO:0007669"/>
    <property type="project" value="UniProtKB-EC"/>
</dbReference>
<dbReference type="RefSeq" id="WP_140914774.1">
    <property type="nucleotide sequence ID" value="NZ_VHHP01000003.1"/>
</dbReference>
<dbReference type="InterPro" id="IPR006195">
    <property type="entry name" value="aa-tRNA-synth_II"/>
</dbReference>
<dbReference type="PANTHER" id="PTHR43707">
    <property type="entry name" value="HISTIDYL-TRNA SYNTHETASE"/>
    <property type="match status" value="1"/>
</dbReference>
<dbReference type="EC" id="6.1.1.21" evidence="3"/>
<dbReference type="InterPro" id="IPR041715">
    <property type="entry name" value="HisRS-like_core"/>
</dbReference>
<dbReference type="InterPro" id="IPR045864">
    <property type="entry name" value="aa-tRNA-synth_II/BPL/LPL"/>
</dbReference>
<gene>
    <name evidence="3" type="primary">hisS</name>
    <name evidence="5" type="ORF">FJR74_01430</name>
</gene>
<feature type="domain" description="Aminoacyl-transfer RNA synthetases class-II family profile" evidence="4">
    <location>
        <begin position="1"/>
        <end position="322"/>
    </location>
</feature>
<evidence type="ECO:0000313" key="6">
    <source>
        <dbReference type="Proteomes" id="UP000316851"/>
    </source>
</evidence>
<dbReference type="InterPro" id="IPR004516">
    <property type="entry name" value="HisRS/HisZ"/>
</dbReference>
<dbReference type="InterPro" id="IPR015807">
    <property type="entry name" value="His-tRNA-ligase"/>
</dbReference>
<name>A0ABY2Z483_9BACT</name>
<organism evidence="5 6">
    <name type="scientific">Metamycoplasma neophronis</name>
    <dbReference type="NCBI Taxonomy" id="872983"/>
    <lineage>
        <taxon>Bacteria</taxon>
        <taxon>Bacillati</taxon>
        <taxon>Mycoplasmatota</taxon>
        <taxon>Mycoplasmoidales</taxon>
        <taxon>Metamycoplasmataceae</taxon>
        <taxon>Metamycoplasma</taxon>
    </lineage>
</organism>
<evidence type="ECO:0000256" key="2">
    <source>
        <dbReference type="ARBA" id="ARBA00022840"/>
    </source>
</evidence>
<sequence length="420" mass="49195">MFNRLKGTKDIYGLEAKILKYIRETFFNVAKNYNFDLIDTPIMEDVNLFVRSAGETSDIVTKEMYVFKDNGDRTVALRPEGTASTIRAFVENKINNLEYGKFCYFGPMFRYERPQKGRYRQFIQGGIELIEPKSVNSNFEIIKLAADFLDKIKIHDYVLEINNLGSFESRNNYIDILKSYFASYRDQLSDISKLRLEKNVLRILDDKEEQEKDFVKNAPKLIDYLSEEERKNFDELLDLLKLFNINYSINPYLVRGLDYYNDVVFEFISTSQALGSKSTILGGGRYDGMIKTFGGPDLDSIGFAFGVDRLAEIIAYNLNDYPELKNEETILIAYLNDEEKSEIFKLAYDLRKEFNVNLINEKLTIKQLFKKQFKFQPTFLIFKELNSANNEFKVKTSKEEKIIKYDNLKKFIEEITKMEK</sequence>
<reference evidence="5" key="1">
    <citation type="submission" date="2019-06" db="EMBL/GenBank/DDBJ databases">
        <title>Mycoplasma neophronis type strain whole genome sequence.</title>
        <authorList>
            <person name="Spergser J."/>
        </authorList>
    </citation>
    <scope>NUCLEOTIDE SEQUENCE [LARGE SCALE GENOMIC DNA]</scope>
    <source>
        <strain evidence="5">DSM 24097</strain>
    </source>
</reference>
<keyword evidence="3" id="KW-0963">Cytoplasm</keyword>
<proteinExistence type="inferred from homology"/>
<dbReference type="NCBIfam" id="TIGR00442">
    <property type="entry name" value="hisS"/>
    <property type="match status" value="1"/>
</dbReference>
<evidence type="ECO:0000256" key="3">
    <source>
        <dbReference type="HAMAP-Rule" id="MF_00127"/>
    </source>
</evidence>
<keyword evidence="2 3" id="KW-0067">ATP-binding</keyword>
<comment type="subunit">
    <text evidence="3">Homodimer.</text>
</comment>
<comment type="caution">
    <text evidence="5">The sequence shown here is derived from an EMBL/GenBank/DDBJ whole genome shotgun (WGS) entry which is preliminary data.</text>
</comment>
<evidence type="ECO:0000256" key="1">
    <source>
        <dbReference type="ARBA" id="ARBA00008226"/>
    </source>
</evidence>
<keyword evidence="3" id="KW-0648">Protein biosynthesis</keyword>
<dbReference type="SUPFAM" id="SSF55681">
    <property type="entry name" value="Class II aaRS and biotin synthetases"/>
    <property type="match status" value="1"/>
</dbReference>
<keyword evidence="3 5" id="KW-0436">Ligase</keyword>
<keyword evidence="6" id="KW-1185">Reference proteome</keyword>
<keyword evidence="3" id="KW-0030">Aminoacyl-tRNA synthetase</keyword>
<evidence type="ECO:0000259" key="4">
    <source>
        <dbReference type="PROSITE" id="PS50862"/>
    </source>
</evidence>
<keyword evidence="3" id="KW-0547">Nucleotide-binding</keyword>
<comment type="similarity">
    <text evidence="1 3">Belongs to the class-II aminoacyl-tRNA synthetase family.</text>
</comment>
<dbReference type="PROSITE" id="PS50862">
    <property type="entry name" value="AA_TRNA_LIGASE_II"/>
    <property type="match status" value="1"/>
</dbReference>
<dbReference type="Gene3D" id="3.30.930.10">
    <property type="entry name" value="Bira Bifunctional Protein, Domain 2"/>
    <property type="match status" value="1"/>
</dbReference>
<comment type="subcellular location">
    <subcellularLocation>
        <location evidence="3">Cytoplasm</location>
    </subcellularLocation>
</comment>
<evidence type="ECO:0000313" key="5">
    <source>
        <dbReference type="EMBL" id="TPR54085.1"/>
    </source>
</evidence>
<dbReference type="PIRSF" id="PIRSF001549">
    <property type="entry name" value="His-tRNA_synth"/>
    <property type="match status" value="1"/>
</dbReference>
<dbReference type="EMBL" id="VHHP01000003">
    <property type="protein sequence ID" value="TPR54085.1"/>
    <property type="molecule type" value="Genomic_DNA"/>
</dbReference>
<dbReference type="Proteomes" id="UP000316851">
    <property type="component" value="Unassembled WGS sequence"/>
</dbReference>
<dbReference type="CDD" id="cd00773">
    <property type="entry name" value="HisRS-like_core"/>
    <property type="match status" value="1"/>
</dbReference>
<accession>A0ABY2Z483</accession>
<protein>
    <recommendedName>
        <fullName evidence="3">Histidine--tRNA ligase</fullName>
        <ecNumber evidence="3">6.1.1.21</ecNumber>
    </recommendedName>
    <alternativeName>
        <fullName evidence="3">Histidyl-tRNA synthetase</fullName>
        <shortName evidence="3">HisRS</shortName>
    </alternativeName>
</protein>
<dbReference type="Pfam" id="PF13393">
    <property type="entry name" value="tRNA-synt_His"/>
    <property type="match status" value="1"/>
</dbReference>
<dbReference type="PANTHER" id="PTHR43707:SF1">
    <property type="entry name" value="HISTIDINE--TRNA LIGASE, MITOCHONDRIAL-RELATED"/>
    <property type="match status" value="1"/>
</dbReference>
<comment type="catalytic activity">
    <reaction evidence="3">
        <text>tRNA(His) + L-histidine + ATP = L-histidyl-tRNA(His) + AMP + diphosphate + H(+)</text>
        <dbReference type="Rhea" id="RHEA:17313"/>
        <dbReference type="Rhea" id="RHEA-COMP:9665"/>
        <dbReference type="Rhea" id="RHEA-COMP:9689"/>
        <dbReference type="ChEBI" id="CHEBI:15378"/>
        <dbReference type="ChEBI" id="CHEBI:30616"/>
        <dbReference type="ChEBI" id="CHEBI:33019"/>
        <dbReference type="ChEBI" id="CHEBI:57595"/>
        <dbReference type="ChEBI" id="CHEBI:78442"/>
        <dbReference type="ChEBI" id="CHEBI:78527"/>
        <dbReference type="ChEBI" id="CHEBI:456215"/>
        <dbReference type="EC" id="6.1.1.21"/>
    </reaction>
</comment>
<dbReference type="HAMAP" id="MF_00127">
    <property type="entry name" value="His_tRNA_synth"/>
    <property type="match status" value="1"/>
</dbReference>